<dbReference type="OrthoDB" id="101752at2157"/>
<reference evidence="2" key="1">
    <citation type="journal article" date="2016" name="Syst. Appl. Microbiol.">
        <title>Thermococcus piezophilus sp. nov., a novel hyperthermophilic and piezophilic archaeon with a broad pressure range for growth, isolated from a deepest hydrothermal vent at the Mid-Cayman Rise.</title>
        <authorList>
            <person name="Dalmasso C."/>
            <person name="Oger P."/>
            <person name="Selva G."/>
            <person name="Courtine D."/>
            <person name="L'Haridon S."/>
            <person name="Garlaschelli A."/>
            <person name="Roussel E."/>
            <person name="Miyazaki J."/>
            <person name="Reveillaud J."/>
            <person name="Jebbar M."/>
            <person name="Takai K."/>
            <person name="Maignien L."/>
            <person name="Alain K."/>
        </authorList>
    </citation>
    <scope>NUCLEOTIDE SEQUENCE [LARGE SCALE GENOMIC DNA]</scope>
    <source>
        <strain evidence="2">CDGS</strain>
    </source>
</reference>
<dbReference type="AlphaFoldDB" id="A0A172WGE7"/>
<keyword evidence="2" id="KW-1185">Reference proteome</keyword>
<protein>
    <recommendedName>
        <fullName evidence="3">DUF3800 domain-containing protein</fullName>
    </recommendedName>
</protein>
<sequence length="67" mass="7732">MELFIDESGDLGGTKSNKWYFIVAGMICNEKEISFIIKSLLQELNLADFHMRKRKRFHPSSPTLISV</sequence>
<evidence type="ECO:0008006" key="3">
    <source>
        <dbReference type="Google" id="ProtNLM"/>
    </source>
</evidence>
<name>A0A172WGE7_9EURY</name>
<accession>A0A172WGE7</accession>
<dbReference type="Proteomes" id="UP000076969">
    <property type="component" value="Chromosome"/>
</dbReference>
<proteinExistence type="predicted"/>
<dbReference type="EMBL" id="CP015520">
    <property type="protein sequence ID" value="ANF22508.1"/>
    <property type="molecule type" value="Genomic_DNA"/>
</dbReference>
<dbReference type="Pfam" id="PF12686">
    <property type="entry name" value="DUF3800"/>
    <property type="match status" value="1"/>
</dbReference>
<evidence type="ECO:0000313" key="2">
    <source>
        <dbReference type="Proteomes" id="UP000076969"/>
    </source>
</evidence>
<dbReference type="RefSeq" id="WP_068665274.1">
    <property type="nucleotide sequence ID" value="NZ_CP015520.1"/>
</dbReference>
<gene>
    <name evidence="1" type="ORF">A7C91_04450</name>
</gene>
<organism evidence="1 2">
    <name type="scientific">Thermococcus piezophilus</name>
    <dbReference type="NCBI Taxonomy" id="1712654"/>
    <lineage>
        <taxon>Archaea</taxon>
        <taxon>Methanobacteriati</taxon>
        <taxon>Methanobacteriota</taxon>
        <taxon>Thermococci</taxon>
        <taxon>Thermococcales</taxon>
        <taxon>Thermococcaceae</taxon>
        <taxon>Thermococcus</taxon>
    </lineage>
</organism>
<dbReference type="InterPro" id="IPR024524">
    <property type="entry name" value="DUF3800"/>
</dbReference>
<dbReference type="KEGG" id="tpie:A7C91_04450"/>
<evidence type="ECO:0000313" key="1">
    <source>
        <dbReference type="EMBL" id="ANF22508.1"/>
    </source>
</evidence>
<dbReference type="GeneID" id="28495418"/>